<dbReference type="EMBL" id="UGQA01000001">
    <property type="protein sequence ID" value="STY94487.1"/>
    <property type="molecule type" value="Genomic_DNA"/>
</dbReference>
<dbReference type="SUPFAM" id="SSF47781">
    <property type="entry name" value="RuvA domain 2-like"/>
    <property type="match status" value="1"/>
</dbReference>
<dbReference type="InterPro" id="IPR004509">
    <property type="entry name" value="Competence_ComEA_HhH"/>
</dbReference>
<dbReference type="Pfam" id="PF12836">
    <property type="entry name" value="HHH_3"/>
    <property type="match status" value="1"/>
</dbReference>
<dbReference type="Proteomes" id="UP000255193">
    <property type="component" value="Unassembled WGS sequence"/>
</dbReference>
<evidence type="ECO:0000259" key="1">
    <source>
        <dbReference type="SMART" id="SM00278"/>
    </source>
</evidence>
<dbReference type="PANTHER" id="PTHR21180:SF32">
    <property type="entry name" value="ENDONUCLEASE_EXONUCLEASE_PHOSPHATASE FAMILY DOMAIN-CONTAINING PROTEIN 1"/>
    <property type="match status" value="1"/>
</dbReference>
<sequence>MSLLHGFTPSALAADCAATLTPEQAFLQLRAPRGRQGAARATALTADPLANVPSTINLNTASEAELVQLDGIGASKAQAIILYREQIAPFVSVDELARVKGIGKATVDKNRNRLSVR</sequence>
<feature type="domain" description="Helix-hairpin-helix DNA-binding motif class 1" evidence="1">
    <location>
        <begin position="64"/>
        <end position="83"/>
    </location>
</feature>
<dbReference type="PANTHER" id="PTHR21180">
    <property type="entry name" value="ENDONUCLEASE/EXONUCLEASE/PHOSPHATASE FAMILY DOMAIN-CONTAINING PROTEIN 1"/>
    <property type="match status" value="1"/>
</dbReference>
<dbReference type="SMART" id="SM00278">
    <property type="entry name" value="HhH1"/>
    <property type="match status" value="2"/>
</dbReference>
<name>A0A378Q5M3_9GAMM</name>
<evidence type="ECO:0000313" key="3">
    <source>
        <dbReference type="Proteomes" id="UP000255193"/>
    </source>
</evidence>
<dbReference type="Gene3D" id="1.10.150.320">
    <property type="entry name" value="Photosystem II 12 kDa extrinsic protein"/>
    <property type="match status" value="1"/>
</dbReference>
<reference evidence="2 3" key="1">
    <citation type="submission" date="2018-06" db="EMBL/GenBank/DDBJ databases">
        <authorList>
            <consortium name="Pathogen Informatics"/>
            <person name="Doyle S."/>
        </authorList>
    </citation>
    <scope>NUCLEOTIDE SEQUENCE [LARGE SCALE GENOMIC DNA]</scope>
    <source>
        <strain evidence="2 3">NCTC11091</strain>
    </source>
</reference>
<dbReference type="GO" id="GO:0006281">
    <property type="term" value="P:DNA repair"/>
    <property type="evidence" value="ECO:0007669"/>
    <property type="project" value="InterPro"/>
</dbReference>
<dbReference type="NCBIfam" id="TIGR00426">
    <property type="entry name" value="competence protein ComEA helix-hairpin-helix repeat region"/>
    <property type="match status" value="1"/>
</dbReference>
<proteinExistence type="predicted"/>
<dbReference type="InterPro" id="IPR010994">
    <property type="entry name" value="RuvA_2-like"/>
</dbReference>
<feature type="domain" description="Helix-hairpin-helix DNA-binding motif class 1" evidence="1">
    <location>
        <begin position="94"/>
        <end position="113"/>
    </location>
</feature>
<dbReference type="InterPro" id="IPR003583">
    <property type="entry name" value="Hlx-hairpin-Hlx_DNA-bd_motif"/>
</dbReference>
<gene>
    <name evidence="2" type="ORF">NCTC11091_00251</name>
</gene>
<dbReference type="GO" id="GO:0015628">
    <property type="term" value="P:protein secretion by the type II secretion system"/>
    <property type="evidence" value="ECO:0007669"/>
    <property type="project" value="TreeGrafter"/>
</dbReference>
<accession>A0A378Q5M3</accession>
<organism evidence="2 3">
    <name type="scientific">Faucicola atlantae</name>
    <dbReference type="NCBI Taxonomy" id="34059"/>
    <lineage>
        <taxon>Bacteria</taxon>
        <taxon>Pseudomonadati</taxon>
        <taxon>Pseudomonadota</taxon>
        <taxon>Gammaproteobacteria</taxon>
        <taxon>Moraxellales</taxon>
        <taxon>Moraxellaceae</taxon>
        <taxon>Faucicola</taxon>
    </lineage>
</organism>
<dbReference type="AlphaFoldDB" id="A0A378Q5M3"/>
<evidence type="ECO:0000313" key="2">
    <source>
        <dbReference type="EMBL" id="STY94487.1"/>
    </source>
</evidence>
<dbReference type="GO" id="GO:0003677">
    <property type="term" value="F:DNA binding"/>
    <property type="evidence" value="ECO:0007669"/>
    <property type="project" value="InterPro"/>
</dbReference>
<protein>
    <submittedName>
        <fullName evidence="2">Competence protein ComEA helix-hairpin-helix repeat region</fullName>
    </submittedName>
</protein>
<dbReference type="InterPro" id="IPR051675">
    <property type="entry name" value="Endo/Exo/Phosphatase_dom_1"/>
</dbReference>
<dbReference type="GO" id="GO:0015627">
    <property type="term" value="C:type II protein secretion system complex"/>
    <property type="evidence" value="ECO:0007669"/>
    <property type="project" value="TreeGrafter"/>
</dbReference>